<dbReference type="PANTHER" id="PTHR44846">
    <property type="entry name" value="MANNOSYL-D-GLYCERATE TRANSPORT/METABOLISM SYSTEM REPRESSOR MNGR-RELATED"/>
    <property type="match status" value="1"/>
</dbReference>
<protein>
    <submittedName>
        <fullName evidence="5">UbiC family transcriptional regulator</fullName>
    </submittedName>
</protein>
<dbReference type="Gene3D" id="3.40.1410.10">
    <property type="entry name" value="Chorismate lyase-like"/>
    <property type="match status" value="1"/>
</dbReference>
<dbReference type="InterPro" id="IPR036390">
    <property type="entry name" value="WH_DNA-bd_sf"/>
</dbReference>
<dbReference type="GO" id="GO:0003700">
    <property type="term" value="F:DNA-binding transcription factor activity"/>
    <property type="evidence" value="ECO:0007669"/>
    <property type="project" value="InterPro"/>
</dbReference>
<dbReference type="SMART" id="SM00345">
    <property type="entry name" value="HTH_GNTR"/>
    <property type="match status" value="1"/>
</dbReference>
<organism evidence="5 6">
    <name type="scientific">Paracoccus tegillarcae</name>
    <dbReference type="NCBI Taxonomy" id="1529068"/>
    <lineage>
        <taxon>Bacteria</taxon>
        <taxon>Pseudomonadati</taxon>
        <taxon>Pseudomonadota</taxon>
        <taxon>Alphaproteobacteria</taxon>
        <taxon>Rhodobacterales</taxon>
        <taxon>Paracoccaceae</taxon>
        <taxon>Paracoccus</taxon>
    </lineage>
</organism>
<dbReference type="OrthoDB" id="9808698at2"/>
<dbReference type="InterPro" id="IPR000524">
    <property type="entry name" value="Tscrpt_reg_HTH_GntR"/>
</dbReference>
<dbReference type="Pfam" id="PF00392">
    <property type="entry name" value="GntR"/>
    <property type="match status" value="1"/>
</dbReference>
<dbReference type="SUPFAM" id="SSF46785">
    <property type="entry name" value="Winged helix' DNA-binding domain"/>
    <property type="match status" value="1"/>
</dbReference>
<dbReference type="SUPFAM" id="SSF64288">
    <property type="entry name" value="Chorismate lyase-like"/>
    <property type="match status" value="1"/>
</dbReference>
<dbReference type="RefSeq" id="WP_101460290.1">
    <property type="nucleotide sequence ID" value="NZ_CP025408.1"/>
</dbReference>
<evidence type="ECO:0000256" key="3">
    <source>
        <dbReference type="ARBA" id="ARBA00023163"/>
    </source>
</evidence>
<dbReference type="InterPro" id="IPR036388">
    <property type="entry name" value="WH-like_DNA-bd_sf"/>
</dbReference>
<evidence type="ECO:0000259" key="4">
    <source>
        <dbReference type="PROSITE" id="PS50949"/>
    </source>
</evidence>
<keyword evidence="1" id="KW-0805">Transcription regulation</keyword>
<keyword evidence="2" id="KW-0238">DNA-binding</keyword>
<sequence>MTRELSTISRLPESAAARLRGTQAPPSGHRGNTWQAIRDQILGRIRSGEWPPGSLVPAEMQLAVDWGCARATVNRAMRDLAESGIVERRRRLGTRVNQRLSLGASREISPLRSEIRATGAEYGYKLLQLDHEGADHETARILKLRDGDPVSHVSALYLADRAVYCAEETWLNRERMTGLKDSDLVKSSAGEFLAHNAQATRFRVAILAACVSAPCAEAMGVTPGTVLLTIERTEWADAIPLAFSRQYFPVGHRMVYDEQN</sequence>
<dbReference type="CDD" id="cd07377">
    <property type="entry name" value="WHTH_GntR"/>
    <property type="match status" value="1"/>
</dbReference>
<dbReference type="EMBL" id="CP025408">
    <property type="protein sequence ID" value="AUH33621.1"/>
    <property type="molecule type" value="Genomic_DNA"/>
</dbReference>
<evidence type="ECO:0000313" key="5">
    <source>
        <dbReference type="EMBL" id="AUH33621.1"/>
    </source>
</evidence>
<evidence type="ECO:0000256" key="1">
    <source>
        <dbReference type="ARBA" id="ARBA00023015"/>
    </source>
</evidence>
<keyword evidence="6" id="KW-1185">Reference proteome</keyword>
<gene>
    <name evidence="5" type="ORF">CUV01_09685</name>
</gene>
<evidence type="ECO:0000256" key="2">
    <source>
        <dbReference type="ARBA" id="ARBA00023125"/>
    </source>
</evidence>
<dbReference type="InterPro" id="IPR011663">
    <property type="entry name" value="UTRA"/>
</dbReference>
<dbReference type="Pfam" id="PF07702">
    <property type="entry name" value="UTRA"/>
    <property type="match status" value="1"/>
</dbReference>
<dbReference type="PRINTS" id="PR00035">
    <property type="entry name" value="HTHGNTR"/>
</dbReference>
<evidence type="ECO:0000313" key="6">
    <source>
        <dbReference type="Proteomes" id="UP000233742"/>
    </source>
</evidence>
<dbReference type="SMART" id="SM00866">
    <property type="entry name" value="UTRA"/>
    <property type="match status" value="1"/>
</dbReference>
<reference evidence="5 6" key="1">
    <citation type="submission" date="2017-12" db="EMBL/GenBank/DDBJ databases">
        <authorList>
            <person name="Hurst M.R.H."/>
        </authorList>
    </citation>
    <scope>NUCLEOTIDE SEQUENCE [LARGE SCALE GENOMIC DNA]</scope>
    <source>
        <strain evidence="5 6">BM15</strain>
    </source>
</reference>
<accession>A0A2K9F3C7</accession>
<name>A0A2K9F3C7_9RHOB</name>
<feature type="domain" description="HTH gntR-type" evidence="4">
    <location>
        <begin position="31"/>
        <end position="99"/>
    </location>
</feature>
<keyword evidence="3" id="KW-0804">Transcription</keyword>
<dbReference type="PROSITE" id="PS50949">
    <property type="entry name" value="HTH_GNTR"/>
    <property type="match status" value="1"/>
</dbReference>
<dbReference type="InterPro" id="IPR028978">
    <property type="entry name" value="Chorismate_lyase_/UTRA_dom_sf"/>
</dbReference>
<dbReference type="AlphaFoldDB" id="A0A2K9F3C7"/>
<dbReference type="Gene3D" id="1.10.10.10">
    <property type="entry name" value="Winged helix-like DNA-binding domain superfamily/Winged helix DNA-binding domain"/>
    <property type="match status" value="1"/>
</dbReference>
<dbReference type="InterPro" id="IPR050679">
    <property type="entry name" value="Bact_HTH_transcr_reg"/>
</dbReference>
<dbReference type="GO" id="GO:0003677">
    <property type="term" value="F:DNA binding"/>
    <property type="evidence" value="ECO:0007669"/>
    <property type="project" value="UniProtKB-KW"/>
</dbReference>
<dbReference type="Proteomes" id="UP000233742">
    <property type="component" value="Chromosome"/>
</dbReference>
<proteinExistence type="predicted"/>
<dbReference type="KEGG" id="paro:CUV01_09685"/>